<organism evidence="6 7">
    <name type="scientific">Kitasatospora paranensis</name>
    <dbReference type="NCBI Taxonomy" id="258053"/>
    <lineage>
        <taxon>Bacteria</taxon>
        <taxon>Bacillati</taxon>
        <taxon>Actinomycetota</taxon>
        <taxon>Actinomycetes</taxon>
        <taxon>Kitasatosporales</taxon>
        <taxon>Streptomycetaceae</taxon>
        <taxon>Kitasatospora</taxon>
    </lineage>
</organism>
<dbReference type="InterPro" id="IPR050426">
    <property type="entry name" value="Glycosyltransferase_28"/>
</dbReference>
<comment type="similarity">
    <text evidence="1">Belongs to the glycosyltransferase 28 family.</text>
</comment>
<comment type="caution">
    <text evidence="6">The sequence shown here is derived from an EMBL/GenBank/DDBJ whole genome shotgun (WGS) entry which is preliminary data.</text>
</comment>
<sequence>MRVLFTAPGAAGHLFPLIPTAQALRSAGHDVLLAGRQPVEILRATGLPVVEVGDGSTLRDAFRHAADAAATEPGYVSGSRTEEETMRLASLGFANHGRRALDNLRALAGGRRPDLLVHAAFDAAAPLVAAELGIPAVVHNFGVMSGLSMADRLAGALTEDYRAGGLAGPGPRSVVDVVPASLGGDGTGWRVRYVPYNGGGTVPAELALPGPRRRVAVTLGTVLTDWDGVRAITRVIEQAARVDADFLLAVGDADLAPLGTLPANVRPLPWVPLAQLLESADAVVHHGGSGTMLTAAAVGIPQLILPQGADHFTNADASTALGFALRAEDTAVDTELLDALLDDDRLRKSAAAVRAEITALPSPAELVPRLEEFAAGH</sequence>
<dbReference type="InterPro" id="IPR048284">
    <property type="entry name" value="EryCIII-like_N"/>
</dbReference>
<name>A0ABW2FRQ0_9ACTN</name>
<feature type="domain" description="Erythromycin biosynthesis protein CIII-like N-terminal" evidence="5">
    <location>
        <begin position="22"/>
        <end position="220"/>
    </location>
</feature>
<evidence type="ECO:0000256" key="2">
    <source>
        <dbReference type="ARBA" id="ARBA00022676"/>
    </source>
</evidence>
<dbReference type="InterPro" id="IPR010610">
    <property type="entry name" value="EryCIII-like_C"/>
</dbReference>
<dbReference type="InterPro" id="IPR002213">
    <property type="entry name" value="UDP_glucos_trans"/>
</dbReference>
<evidence type="ECO:0000313" key="6">
    <source>
        <dbReference type="EMBL" id="MFC7178571.1"/>
    </source>
</evidence>
<dbReference type="PANTHER" id="PTHR48050:SF13">
    <property type="entry name" value="STEROL 3-BETA-GLUCOSYLTRANSFERASE UGT80A2"/>
    <property type="match status" value="1"/>
</dbReference>
<dbReference type="EMBL" id="JBHTAJ010000004">
    <property type="protein sequence ID" value="MFC7178571.1"/>
    <property type="molecule type" value="Genomic_DNA"/>
</dbReference>
<evidence type="ECO:0000259" key="5">
    <source>
        <dbReference type="Pfam" id="PF21036"/>
    </source>
</evidence>
<reference evidence="7" key="1">
    <citation type="journal article" date="2019" name="Int. J. Syst. Evol. Microbiol.">
        <title>The Global Catalogue of Microorganisms (GCM) 10K type strain sequencing project: providing services to taxonomists for standard genome sequencing and annotation.</title>
        <authorList>
            <consortium name="The Broad Institute Genomics Platform"/>
            <consortium name="The Broad Institute Genome Sequencing Center for Infectious Disease"/>
            <person name="Wu L."/>
            <person name="Ma J."/>
        </authorList>
    </citation>
    <scope>NUCLEOTIDE SEQUENCE [LARGE SCALE GENOMIC DNA]</scope>
    <source>
        <strain evidence="7">CGMCC 1.12859</strain>
    </source>
</reference>
<dbReference type="SUPFAM" id="SSF53756">
    <property type="entry name" value="UDP-Glycosyltransferase/glycogen phosphorylase"/>
    <property type="match status" value="1"/>
</dbReference>
<keyword evidence="2" id="KW-0328">Glycosyltransferase</keyword>
<accession>A0ABW2FRQ0</accession>
<keyword evidence="7" id="KW-1185">Reference proteome</keyword>
<dbReference type="CDD" id="cd03784">
    <property type="entry name" value="GT1_Gtf-like"/>
    <property type="match status" value="1"/>
</dbReference>
<evidence type="ECO:0000313" key="7">
    <source>
        <dbReference type="Proteomes" id="UP001596435"/>
    </source>
</evidence>
<proteinExistence type="inferred from homology"/>
<feature type="domain" description="Erythromycin biosynthesis protein CIII-like C-terminal" evidence="4">
    <location>
        <begin position="234"/>
        <end position="372"/>
    </location>
</feature>
<dbReference type="Pfam" id="PF06722">
    <property type="entry name" value="EryCIII-like_C"/>
    <property type="match status" value="1"/>
</dbReference>
<protein>
    <submittedName>
        <fullName evidence="6">Nucleotide disphospho-sugar-binding domain-containing protein</fullName>
    </submittedName>
</protein>
<dbReference type="RefSeq" id="WP_380230384.1">
    <property type="nucleotide sequence ID" value="NZ_JBHSVH010000002.1"/>
</dbReference>
<evidence type="ECO:0000256" key="3">
    <source>
        <dbReference type="ARBA" id="ARBA00022679"/>
    </source>
</evidence>
<dbReference type="PANTHER" id="PTHR48050">
    <property type="entry name" value="STEROL 3-BETA-GLUCOSYLTRANSFERASE"/>
    <property type="match status" value="1"/>
</dbReference>
<dbReference type="Gene3D" id="3.40.50.2000">
    <property type="entry name" value="Glycogen Phosphorylase B"/>
    <property type="match status" value="2"/>
</dbReference>
<evidence type="ECO:0000259" key="4">
    <source>
        <dbReference type="Pfam" id="PF06722"/>
    </source>
</evidence>
<dbReference type="Pfam" id="PF21036">
    <property type="entry name" value="EryCIII-like_N"/>
    <property type="match status" value="1"/>
</dbReference>
<dbReference type="Proteomes" id="UP001596435">
    <property type="component" value="Unassembled WGS sequence"/>
</dbReference>
<evidence type="ECO:0000256" key="1">
    <source>
        <dbReference type="ARBA" id="ARBA00006962"/>
    </source>
</evidence>
<gene>
    <name evidence="6" type="ORF">ACFQMG_03215</name>
</gene>
<keyword evidence="3" id="KW-0808">Transferase</keyword>